<feature type="transmembrane region" description="Helical" evidence="1">
    <location>
        <begin position="23"/>
        <end position="45"/>
    </location>
</feature>
<sequence>MQEVHQSIAVWQLIERVVWGLEIVFGFAFGVAFSILWAIVINVFAGKKERKTDAIKKDKKLKTTAEPMQDAVACQQCNVFFRCFSLN</sequence>
<gene>
    <name evidence="2" type="ORF">D0433_12690</name>
</gene>
<dbReference type="EMBL" id="PHFL01000070">
    <property type="protein sequence ID" value="RFM23120.1"/>
    <property type="molecule type" value="Genomic_DNA"/>
</dbReference>
<accession>A0A395LWX9</accession>
<reference evidence="2 3" key="1">
    <citation type="journal article" date="2011" name="ISME J.">
        <title>Community ecology of hot spring cyanobacterial mats: predominant populations and their functional potential.</title>
        <authorList>
            <person name="Klatt C.G."/>
            <person name="Wood J.M."/>
            <person name="Rusch D.B."/>
            <person name="Bateson M.M."/>
            <person name="Hamamura N."/>
            <person name="Heidelberg J.F."/>
            <person name="Grossman A.R."/>
            <person name="Bhaya D."/>
            <person name="Cohan F.M."/>
            <person name="Kuhl M."/>
            <person name="Bryant D.A."/>
            <person name="Ward D.M."/>
        </authorList>
    </citation>
    <scope>NUCLEOTIDE SEQUENCE [LARGE SCALE GENOMIC DNA]</scope>
    <source>
        <strain evidence="2">OS</strain>
    </source>
</reference>
<keyword evidence="1" id="KW-0812">Transmembrane</keyword>
<proteinExistence type="predicted"/>
<keyword evidence="1" id="KW-0472">Membrane</keyword>
<evidence type="ECO:0000313" key="2">
    <source>
        <dbReference type="EMBL" id="RFM23120.1"/>
    </source>
</evidence>
<organism evidence="2 3">
    <name type="scientific">Candidatus Thermochlorobacter aerophilus</name>
    <dbReference type="NCBI Taxonomy" id="1868324"/>
    <lineage>
        <taxon>Bacteria</taxon>
        <taxon>Pseudomonadati</taxon>
        <taxon>Chlorobiota</taxon>
        <taxon>Chlorobiia</taxon>
        <taxon>Chlorobiales</taxon>
        <taxon>Candidatus Thermochlorobacteriaceae</taxon>
        <taxon>Candidatus Thermochlorobacter</taxon>
    </lineage>
</organism>
<keyword evidence="1" id="KW-1133">Transmembrane helix</keyword>
<dbReference type="AlphaFoldDB" id="A0A395LWX9"/>
<dbReference type="Proteomes" id="UP000266389">
    <property type="component" value="Unassembled WGS sequence"/>
</dbReference>
<name>A0A395LWX9_9BACT</name>
<evidence type="ECO:0000256" key="1">
    <source>
        <dbReference type="SAM" id="Phobius"/>
    </source>
</evidence>
<evidence type="ECO:0000313" key="3">
    <source>
        <dbReference type="Proteomes" id="UP000266389"/>
    </source>
</evidence>
<comment type="caution">
    <text evidence="2">The sequence shown here is derived from an EMBL/GenBank/DDBJ whole genome shotgun (WGS) entry which is preliminary data.</text>
</comment>
<protein>
    <submittedName>
        <fullName evidence="2">Uncharacterized protein</fullName>
    </submittedName>
</protein>